<dbReference type="InterPro" id="IPR052430">
    <property type="entry name" value="IVT-Associated"/>
</dbReference>
<evidence type="ECO:0000256" key="5">
    <source>
        <dbReference type="SAM" id="Phobius"/>
    </source>
</evidence>
<comment type="subcellular location">
    <subcellularLocation>
        <location evidence="1">Membrane</location>
        <topology evidence="1">Multi-pass membrane protein</topology>
    </subcellularLocation>
</comment>
<keyword evidence="4 5" id="KW-0472">Membrane</keyword>
<dbReference type="Pfam" id="PF11744">
    <property type="entry name" value="ALMT"/>
    <property type="match status" value="1"/>
</dbReference>
<accession>A0A7R9SZ81</accession>
<gene>
    <name evidence="6" type="ORF">OLUC0939_LOCUS511</name>
</gene>
<evidence type="ECO:0000313" key="6">
    <source>
        <dbReference type="EMBL" id="CAD8219792.1"/>
    </source>
</evidence>
<feature type="transmembrane region" description="Helical" evidence="5">
    <location>
        <begin position="74"/>
        <end position="91"/>
    </location>
</feature>
<feature type="transmembrane region" description="Helical" evidence="5">
    <location>
        <begin position="97"/>
        <end position="115"/>
    </location>
</feature>
<dbReference type="InterPro" id="IPR020966">
    <property type="entry name" value="ALMT"/>
</dbReference>
<feature type="transmembrane region" description="Helical" evidence="5">
    <location>
        <begin position="164"/>
        <end position="185"/>
    </location>
</feature>
<evidence type="ECO:0000256" key="3">
    <source>
        <dbReference type="ARBA" id="ARBA00022989"/>
    </source>
</evidence>
<feature type="transmembrane region" description="Helical" evidence="5">
    <location>
        <begin position="127"/>
        <end position="144"/>
    </location>
</feature>
<dbReference type="PANTHER" id="PTHR47804:SF3">
    <property type="entry name" value="PROTEIN BRE4"/>
    <property type="match status" value="1"/>
</dbReference>
<keyword evidence="3 5" id="KW-1133">Transmembrane helix</keyword>
<proteinExistence type="predicted"/>
<dbReference type="GO" id="GO:0015743">
    <property type="term" value="P:malate transport"/>
    <property type="evidence" value="ECO:0007669"/>
    <property type="project" value="InterPro"/>
</dbReference>
<organism evidence="6">
    <name type="scientific">Ostreococcus sp. 'lucimarinus'</name>
    <dbReference type="NCBI Taxonomy" id="242159"/>
    <lineage>
        <taxon>Eukaryota</taxon>
        <taxon>Viridiplantae</taxon>
        <taxon>Chlorophyta</taxon>
        <taxon>Mamiellophyceae</taxon>
        <taxon>Mamiellales</taxon>
        <taxon>Bathycoccaceae</taxon>
        <taxon>Ostreococcus</taxon>
    </lineage>
</organism>
<reference evidence="6" key="1">
    <citation type="submission" date="2021-01" db="EMBL/GenBank/DDBJ databases">
        <authorList>
            <person name="Corre E."/>
            <person name="Pelletier E."/>
            <person name="Niang G."/>
            <person name="Scheremetjew M."/>
            <person name="Finn R."/>
            <person name="Kale V."/>
            <person name="Holt S."/>
            <person name="Cochrane G."/>
            <person name="Meng A."/>
            <person name="Brown T."/>
            <person name="Cohen L."/>
        </authorList>
    </citation>
    <scope>NUCLEOTIDE SEQUENCE</scope>
    <source>
        <strain evidence="6">Clade-A-BCC118000</strain>
    </source>
</reference>
<sequence>MRARQLEQARARRQTAAWRSGAQLCASTCVCFATFFTMPVLVRNMPKASYLLITLLFMADASVGAMVRKSFNRVAGTIGGALTGSVFLYVVDAVGGQWKQNLAGAILSGGIMMFGRFHMAKSPKTGYAWLIFMLTFLIVVNDGWKVVAGDNVISHSFETALWRTVHVALGCVIIVVTSCVVFPNYARKTLRLQTGVIVGSLSSAYHALTMNHISEGDDIREVKLDECVAIAKSISAAQALLYPASAEVYLRESVRRQYFQTTAWTNLLKELMRISSVITALQVNTMDEEFVGVASEDEELREILVSLSRWIVESLLIVKMLLTHSTSSLMFQDLTLSARIRRAVLRRTSREASRIERRREQSFLAPLTTNLDRSIRYAGVLSASLDAYLNEWTVVTTVVGEDDADGIATTKPPVVVPVLSLADRSVAASARVERRVRHLRAHASASRTVIAAVRAVVPIIRTIVGADVRVGVGRSIVDRSVVPPASS</sequence>
<evidence type="ECO:0000256" key="2">
    <source>
        <dbReference type="ARBA" id="ARBA00022692"/>
    </source>
</evidence>
<evidence type="ECO:0008006" key="7">
    <source>
        <dbReference type="Google" id="ProtNLM"/>
    </source>
</evidence>
<dbReference type="AlphaFoldDB" id="A0A7R9SZ81"/>
<name>A0A7R9SZ81_9CHLO</name>
<feature type="transmembrane region" description="Helical" evidence="5">
    <location>
        <begin position="21"/>
        <end position="42"/>
    </location>
</feature>
<evidence type="ECO:0000256" key="1">
    <source>
        <dbReference type="ARBA" id="ARBA00004141"/>
    </source>
</evidence>
<dbReference type="EMBL" id="HBDX01000562">
    <property type="protein sequence ID" value="CAD8219792.1"/>
    <property type="molecule type" value="Transcribed_RNA"/>
</dbReference>
<protein>
    <recommendedName>
        <fullName evidence="7">DUF2421 domain-containing protein</fullName>
    </recommendedName>
</protein>
<feature type="transmembrane region" description="Helical" evidence="5">
    <location>
        <begin position="48"/>
        <end position="67"/>
    </location>
</feature>
<evidence type="ECO:0000256" key="4">
    <source>
        <dbReference type="ARBA" id="ARBA00023136"/>
    </source>
</evidence>
<dbReference type="PANTHER" id="PTHR47804">
    <property type="entry name" value="60S RIBOSOMAL PROTEIN L19"/>
    <property type="match status" value="1"/>
</dbReference>
<dbReference type="GO" id="GO:0016020">
    <property type="term" value="C:membrane"/>
    <property type="evidence" value="ECO:0007669"/>
    <property type="project" value="UniProtKB-SubCell"/>
</dbReference>
<keyword evidence="2 5" id="KW-0812">Transmembrane</keyword>